<reference evidence="2 3" key="1">
    <citation type="submission" date="2024-11" db="EMBL/GenBank/DDBJ databases">
        <title>A near-complete genome assembly of Cinchona calisaya.</title>
        <authorList>
            <person name="Lian D.C."/>
            <person name="Zhao X.W."/>
            <person name="Wei L."/>
        </authorList>
    </citation>
    <scope>NUCLEOTIDE SEQUENCE [LARGE SCALE GENOMIC DNA]</scope>
    <source>
        <tissue evidence="2">Nenye</tissue>
    </source>
</reference>
<protein>
    <submittedName>
        <fullName evidence="2">Uncharacterized protein</fullName>
    </submittedName>
</protein>
<comment type="caution">
    <text evidence="2">The sequence shown here is derived from an EMBL/GenBank/DDBJ whole genome shotgun (WGS) entry which is preliminary data.</text>
</comment>
<accession>A0ABD2ZDA9</accession>
<name>A0ABD2ZDA9_9GENT</name>
<dbReference type="EMBL" id="JBJUIK010000010">
    <property type="protein sequence ID" value="KAL3516969.1"/>
    <property type="molecule type" value="Genomic_DNA"/>
</dbReference>
<evidence type="ECO:0000256" key="1">
    <source>
        <dbReference type="SAM" id="MobiDB-lite"/>
    </source>
</evidence>
<feature type="region of interest" description="Disordered" evidence="1">
    <location>
        <begin position="172"/>
        <end position="193"/>
    </location>
</feature>
<proteinExistence type="predicted"/>
<dbReference type="Proteomes" id="UP001630127">
    <property type="component" value="Unassembled WGS sequence"/>
</dbReference>
<evidence type="ECO:0000313" key="3">
    <source>
        <dbReference type="Proteomes" id="UP001630127"/>
    </source>
</evidence>
<organism evidence="2 3">
    <name type="scientific">Cinchona calisaya</name>
    <dbReference type="NCBI Taxonomy" id="153742"/>
    <lineage>
        <taxon>Eukaryota</taxon>
        <taxon>Viridiplantae</taxon>
        <taxon>Streptophyta</taxon>
        <taxon>Embryophyta</taxon>
        <taxon>Tracheophyta</taxon>
        <taxon>Spermatophyta</taxon>
        <taxon>Magnoliopsida</taxon>
        <taxon>eudicotyledons</taxon>
        <taxon>Gunneridae</taxon>
        <taxon>Pentapetalae</taxon>
        <taxon>asterids</taxon>
        <taxon>lamiids</taxon>
        <taxon>Gentianales</taxon>
        <taxon>Rubiaceae</taxon>
        <taxon>Cinchonoideae</taxon>
        <taxon>Cinchoneae</taxon>
        <taxon>Cinchona</taxon>
    </lineage>
</organism>
<keyword evidence="3" id="KW-1185">Reference proteome</keyword>
<sequence length="207" mass="23309">MVVSSASGTVISRQPVTVEPFSGSLDKEARLVHRKRKAPVSISTPEKRVKVATSEPLVELFGLLEPDKDQPSMHKAESSRIKGQVGITKVIDDKVCDLKKSIDYFLAAFLLKDITFVESVNKFLAYKALKDDLEKFCKFSAKVGFDKALADIQARFSTLDFENNSFFYFSKEEEVEKESEEEEGQDDDTEALDHEKNISELLVFAEN</sequence>
<dbReference type="AlphaFoldDB" id="A0ABD2ZDA9"/>
<evidence type="ECO:0000313" key="2">
    <source>
        <dbReference type="EMBL" id="KAL3516969.1"/>
    </source>
</evidence>
<gene>
    <name evidence="2" type="ORF">ACH5RR_023871</name>
</gene>
<feature type="compositionally biased region" description="Acidic residues" evidence="1">
    <location>
        <begin position="173"/>
        <end position="190"/>
    </location>
</feature>